<evidence type="ECO:0000313" key="3">
    <source>
        <dbReference type="EMBL" id="KAI3946863.1"/>
    </source>
</evidence>
<evidence type="ECO:0000313" key="4">
    <source>
        <dbReference type="Proteomes" id="UP001202328"/>
    </source>
</evidence>
<feature type="compositionally biased region" description="Pro residues" evidence="2">
    <location>
        <begin position="265"/>
        <end position="275"/>
    </location>
</feature>
<feature type="compositionally biased region" description="Polar residues" evidence="2">
    <location>
        <begin position="63"/>
        <end position="73"/>
    </location>
</feature>
<evidence type="ECO:0008006" key="5">
    <source>
        <dbReference type="Google" id="ProtNLM"/>
    </source>
</evidence>
<protein>
    <recommendedName>
        <fullName evidence="5">Protein CHUP1, chloroplastic</fullName>
    </recommendedName>
</protein>
<dbReference type="PANTHER" id="PTHR31342">
    <property type="entry name" value="PROTEIN CHUP1, CHLOROPLASTIC"/>
    <property type="match status" value="1"/>
</dbReference>
<feature type="compositionally biased region" description="Low complexity" evidence="2">
    <location>
        <begin position="235"/>
        <end position="244"/>
    </location>
</feature>
<dbReference type="Proteomes" id="UP001202328">
    <property type="component" value="Unassembled WGS sequence"/>
</dbReference>
<accession>A0AAD4T8M4</accession>
<keyword evidence="4" id="KW-1185">Reference proteome</keyword>
<dbReference type="GO" id="GO:0072699">
    <property type="term" value="P:protein localization to cortical microtubule cytoskeleton"/>
    <property type="evidence" value="ECO:0007669"/>
    <property type="project" value="TreeGrafter"/>
</dbReference>
<sequence length="562" mass="63202">MKQEIPAKPSENKVMQSAHLQTTPSRFRSTTTTKVVKESPRSELVNGVSPGLKSRIVIKPVPTESSPSSNSQQKVRRSLLGLNSKPKLATNEDVKTVSRFGNRSLNEQFLRPRRNVDSVVCDKNGDESEVKVKELQEKLAVSENLVQNLQDEVLDLRNQLVKLQNLNEQLQSQNRVYEEKLSQAKNSARSNHDQMEASSTEEFQRPRLEDVPEFTGHKLGILEGRKDVAIDRSSNKLPSSPSVSMHSLPNAADTQPKIQPKLSSAPPPPPPPLPRLPGKAVTPRKASSIVQFYHSLTRQEGKNETSRGTNRSYPVPANAHNSIVGEIQNRSSHLLAIKRDIETKGEFVNSLIDKVQTSAYSSIDDVLKFVDWLDGELASLADERAVLKHFNWPERKADAMREAAIEYRDLKRLESDVSSYKDEPFMPYDTALKKMANLLDKSERSIQRLITLRTSTMVSYKDYKIPTDWMLDSGMVSKIKQASMKLARMYMKRVCVELESVRSSERESTQEALVLQGVRFAFRAHQFAGGLDSETMCAFEEIRRRVPAHMGGPRELLSGLAS</sequence>
<comment type="caution">
    <text evidence="3">The sequence shown here is derived from an EMBL/GenBank/DDBJ whole genome shotgun (WGS) entry which is preliminary data.</text>
</comment>
<reference evidence="3" key="1">
    <citation type="submission" date="2022-04" db="EMBL/GenBank/DDBJ databases">
        <title>A functionally conserved STORR gene fusion in Papaver species that diverged 16.8 million years ago.</title>
        <authorList>
            <person name="Catania T."/>
        </authorList>
    </citation>
    <scope>NUCLEOTIDE SEQUENCE</scope>
    <source>
        <strain evidence="3">S-188037</strain>
    </source>
</reference>
<dbReference type="GO" id="GO:0055028">
    <property type="term" value="C:cortical microtubule"/>
    <property type="evidence" value="ECO:0007669"/>
    <property type="project" value="TreeGrafter"/>
</dbReference>
<feature type="compositionally biased region" description="Low complexity" evidence="2">
    <location>
        <begin position="22"/>
        <end position="33"/>
    </location>
</feature>
<evidence type="ECO:0000256" key="2">
    <source>
        <dbReference type="SAM" id="MobiDB-lite"/>
    </source>
</evidence>
<name>A0AAD4T8M4_9MAGN</name>
<feature type="region of interest" description="Disordered" evidence="2">
    <location>
        <begin position="179"/>
        <end position="216"/>
    </location>
</feature>
<dbReference type="PANTHER" id="PTHR31342:SF43">
    <property type="entry name" value="F11A17.16"/>
    <property type="match status" value="1"/>
</dbReference>
<proteinExistence type="predicted"/>
<feature type="region of interest" description="Disordered" evidence="2">
    <location>
        <begin position="230"/>
        <end position="281"/>
    </location>
</feature>
<dbReference type="AlphaFoldDB" id="A0AAD4T8M4"/>
<keyword evidence="1" id="KW-0175">Coiled coil</keyword>
<dbReference type="EMBL" id="JAJJMB010003633">
    <property type="protein sequence ID" value="KAI3946863.1"/>
    <property type="molecule type" value="Genomic_DNA"/>
</dbReference>
<feature type="region of interest" description="Disordered" evidence="2">
    <location>
        <begin position="1"/>
        <end position="84"/>
    </location>
</feature>
<dbReference type="InterPro" id="IPR040265">
    <property type="entry name" value="CHUP1/IPGA1-like"/>
</dbReference>
<gene>
    <name evidence="3" type="ORF">MKW98_003426</name>
</gene>
<feature type="region of interest" description="Disordered" evidence="2">
    <location>
        <begin position="293"/>
        <end position="316"/>
    </location>
</feature>
<organism evidence="3 4">
    <name type="scientific">Papaver atlanticum</name>
    <dbReference type="NCBI Taxonomy" id="357466"/>
    <lineage>
        <taxon>Eukaryota</taxon>
        <taxon>Viridiplantae</taxon>
        <taxon>Streptophyta</taxon>
        <taxon>Embryophyta</taxon>
        <taxon>Tracheophyta</taxon>
        <taxon>Spermatophyta</taxon>
        <taxon>Magnoliopsida</taxon>
        <taxon>Ranunculales</taxon>
        <taxon>Papaveraceae</taxon>
        <taxon>Papaveroideae</taxon>
        <taxon>Papaver</taxon>
    </lineage>
</organism>
<evidence type="ECO:0000256" key="1">
    <source>
        <dbReference type="ARBA" id="ARBA00023054"/>
    </source>
</evidence>